<gene>
    <name evidence="1" type="ORF">IAB00_06040</name>
</gene>
<dbReference type="AlphaFoldDB" id="A0A9D1HLZ7"/>
<name>A0A9D1HLZ7_9FIRM</name>
<reference evidence="1" key="2">
    <citation type="journal article" date="2021" name="PeerJ">
        <title>Extensive microbial diversity within the chicken gut microbiome revealed by metagenomics and culture.</title>
        <authorList>
            <person name="Gilroy R."/>
            <person name="Ravi A."/>
            <person name="Getino M."/>
            <person name="Pursley I."/>
            <person name="Horton D.L."/>
            <person name="Alikhan N.F."/>
            <person name="Baker D."/>
            <person name="Gharbi K."/>
            <person name="Hall N."/>
            <person name="Watson M."/>
            <person name="Adriaenssens E.M."/>
            <person name="Foster-Nyarko E."/>
            <person name="Jarju S."/>
            <person name="Secka A."/>
            <person name="Antonio M."/>
            <person name="Oren A."/>
            <person name="Chaudhuri R.R."/>
            <person name="La Ragione R."/>
            <person name="Hildebrand F."/>
            <person name="Pallen M.J."/>
        </authorList>
    </citation>
    <scope>NUCLEOTIDE SEQUENCE</scope>
    <source>
        <strain evidence="1">2830</strain>
    </source>
</reference>
<protein>
    <submittedName>
        <fullName evidence="1">FeoB-associated Cys-rich membrane protein</fullName>
    </submittedName>
</protein>
<dbReference type="Pfam" id="PF12669">
    <property type="entry name" value="FeoB_associated"/>
    <property type="match status" value="1"/>
</dbReference>
<proteinExistence type="predicted"/>
<reference evidence="1" key="1">
    <citation type="submission" date="2020-10" db="EMBL/GenBank/DDBJ databases">
        <authorList>
            <person name="Gilroy R."/>
        </authorList>
    </citation>
    <scope>NUCLEOTIDE SEQUENCE</scope>
    <source>
        <strain evidence="1">2830</strain>
    </source>
</reference>
<sequence>MMGTFITALVVFGTAGLICRSMYRRHKIAKATGSIGCGCGCEGCSGCDIFKQPTK</sequence>
<evidence type="ECO:0000313" key="1">
    <source>
        <dbReference type="EMBL" id="HIU10781.1"/>
    </source>
</evidence>
<comment type="caution">
    <text evidence="1">The sequence shown here is derived from an EMBL/GenBank/DDBJ whole genome shotgun (WGS) entry which is preliminary data.</text>
</comment>
<dbReference type="Proteomes" id="UP000824124">
    <property type="component" value="Unassembled WGS sequence"/>
</dbReference>
<organism evidence="1 2">
    <name type="scientific">Candidatus Avidehalobacter gallistercoris</name>
    <dbReference type="NCBI Taxonomy" id="2840694"/>
    <lineage>
        <taxon>Bacteria</taxon>
        <taxon>Bacillati</taxon>
        <taxon>Bacillota</taxon>
        <taxon>Clostridia</taxon>
        <taxon>Eubacteriales</taxon>
        <taxon>Peptococcaceae</taxon>
        <taxon>Peptococcaceae incertae sedis</taxon>
        <taxon>Candidatus Avidehalobacter</taxon>
    </lineage>
</organism>
<evidence type="ECO:0000313" key="2">
    <source>
        <dbReference type="Proteomes" id="UP000824124"/>
    </source>
</evidence>
<accession>A0A9D1HLZ7</accession>
<dbReference type="EMBL" id="DVMH01000030">
    <property type="protein sequence ID" value="HIU10781.1"/>
    <property type="molecule type" value="Genomic_DNA"/>
</dbReference>